<name>A0ABV8D5K6_9BURK</name>
<proteinExistence type="inferred from homology"/>
<comment type="subunit">
    <text evidence="9">The complex comprises the extracytoplasmic solute receptor protein and the two transmembrane proteins.</text>
</comment>
<evidence type="ECO:0000259" key="10">
    <source>
        <dbReference type="Pfam" id="PF04290"/>
    </source>
</evidence>
<evidence type="ECO:0000313" key="12">
    <source>
        <dbReference type="Proteomes" id="UP001595693"/>
    </source>
</evidence>
<evidence type="ECO:0000256" key="8">
    <source>
        <dbReference type="ARBA" id="ARBA00038436"/>
    </source>
</evidence>
<dbReference type="InterPro" id="IPR055348">
    <property type="entry name" value="DctQ"/>
</dbReference>
<dbReference type="Proteomes" id="UP001595693">
    <property type="component" value="Unassembled WGS sequence"/>
</dbReference>
<feature type="domain" description="Tripartite ATP-independent periplasmic transporters DctQ component" evidence="10">
    <location>
        <begin position="24"/>
        <end position="153"/>
    </location>
</feature>
<dbReference type="InterPro" id="IPR007387">
    <property type="entry name" value="TRAP_DctQ"/>
</dbReference>
<comment type="caution">
    <text evidence="11">The sequence shown here is derived from an EMBL/GenBank/DDBJ whole genome shotgun (WGS) entry which is preliminary data.</text>
</comment>
<evidence type="ECO:0000256" key="7">
    <source>
        <dbReference type="ARBA" id="ARBA00023136"/>
    </source>
</evidence>
<keyword evidence="6 9" id="KW-1133">Transmembrane helix</keyword>
<protein>
    <recommendedName>
        <fullName evidence="9">TRAP transporter small permease protein</fullName>
    </recommendedName>
</protein>
<keyword evidence="3" id="KW-1003">Cell membrane</keyword>
<evidence type="ECO:0000256" key="4">
    <source>
        <dbReference type="ARBA" id="ARBA00022519"/>
    </source>
</evidence>
<evidence type="ECO:0000256" key="9">
    <source>
        <dbReference type="RuleBase" id="RU369079"/>
    </source>
</evidence>
<comment type="similarity">
    <text evidence="8 9">Belongs to the TRAP transporter small permease family.</text>
</comment>
<keyword evidence="4 9" id="KW-0997">Cell inner membrane</keyword>
<feature type="transmembrane region" description="Helical" evidence="9">
    <location>
        <begin position="124"/>
        <end position="146"/>
    </location>
</feature>
<feature type="transmembrane region" description="Helical" evidence="9">
    <location>
        <begin position="12"/>
        <end position="36"/>
    </location>
</feature>
<comment type="function">
    <text evidence="9">Part of the tripartite ATP-independent periplasmic (TRAP) transport system.</text>
</comment>
<accession>A0ABV8D5K6</accession>
<organism evidence="11 12">
    <name type="scientific">Acidovorax facilis</name>
    <dbReference type="NCBI Taxonomy" id="12917"/>
    <lineage>
        <taxon>Bacteria</taxon>
        <taxon>Pseudomonadati</taxon>
        <taxon>Pseudomonadota</taxon>
        <taxon>Betaproteobacteria</taxon>
        <taxon>Burkholderiales</taxon>
        <taxon>Comamonadaceae</taxon>
        <taxon>Acidovorax</taxon>
    </lineage>
</organism>
<dbReference type="PANTHER" id="PTHR35011:SF2">
    <property type="entry name" value="2,3-DIKETO-L-GULONATE TRAP TRANSPORTER SMALL PERMEASE PROTEIN YIAM"/>
    <property type="match status" value="1"/>
</dbReference>
<evidence type="ECO:0000256" key="6">
    <source>
        <dbReference type="ARBA" id="ARBA00022989"/>
    </source>
</evidence>
<dbReference type="EMBL" id="JBHSAJ010000004">
    <property type="protein sequence ID" value="MFC3933627.1"/>
    <property type="molecule type" value="Genomic_DNA"/>
</dbReference>
<evidence type="ECO:0000313" key="11">
    <source>
        <dbReference type="EMBL" id="MFC3933627.1"/>
    </source>
</evidence>
<keyword evidence="2 9" id="KW-0813">Transport</keyword>
<dbReference type="Pfam" id="PF04290">
    <property type="entry name" value="DctQ"/>
    <property type="match status" value="1"/>
</dbReference>
<feature type="transmembrane region" description="Helical" evidence="9">
    <location>
        <begin position="86"/>
        <end position="104"/>
    </location>
</feature>
<keyword evidence="5 9" id="KW-0812">Transmembrane</keyword>
<dbReference type="PANTHER" id="PTHR35011">
    <property type="entry name" value="2,3-DIKETO-L-GULONATE TRAP TRANSPORTER SMALL PERMEASE PROTEIN YIAM"/>
    <property type="match status" value="1"/>
</dbReference>
<sequence length="191" mass="20752">MLNALIDRCCRWINVLIALALAVMVVMVFGNVVLRYAFNSGIAVSEEVSRWLFVWITFLGAIVAVKEHGHLGTDLVLTKLPPIAQRVCLVISHGLMLFCTWLLFSGALSQARINWDVEAPVTGASVAIFYASGVVFAVASGLLLLLNLWRLLSGQVPDDQLVQTSGSEDVAALPDMQLDRAALPSRKPPSH</sequence>
<keyword evidence="12" id="KW-1185">Reference proteome</keyword>
<evidence type="ECO:0000256" key="5">
    <source>
        <dbReference type="ARBA" id="ARBA00022692"/>
    </source>
</evidence>
<reference evidence="12" key="1">
    <citation type="journal article" date="2019" name="Int. J. Syst. Evol. Microbiol.">
        <title>The Global Catalogue of Microorganisms (GCM) 10K type strain sequencing project: providing services to taxonomists for standard genome sequencing and annotation.</title>
        <authorList>
            <consortium name="The Broad Institute Genomics Platform"/>
            <consortium name="The Broad Institute Genome Sequencing Center for Infectious Disease"/>
            <person name="Wu L."/>
            <person name="Ma J."/>
        </authorList>
    </citation>
    <scope>NUCLEOTIDE SEQUENCE [LARGE SCALE GENOMIC DNA]</scope>
    <source>
        <strain evidence="12">CCUG 2113</strain>
    </source>
</reference>
<evidence type="ECO:0000256" key="1">
    <source>
        <dbReference type="ARBA" id="ARBA00004429"/>
    </source>
</evidence>
<feature type="transmembrane region" description="Helical" evidence="9">
    <location>
        <begin position="48"/>
        <end position="65"/>
    </location>
</feature>
<gene>
    <name evidence="11" type="ORF">ACFOW3_03205</name>
</gene>
<dbReference type="RefSeq" id="WP_055395111.1">
    <property type="nucleotide sequence ID" value="NZ_JAMXAX010000063.1"/>
</dbReference>
<comment type="subcellular location">
    <subcellularLocation>
        <location evidence="1 9">Cell inner membrane</location>
        <topology evidence="1 9">Multi-pass membrane protein</topology>
    </subcellularLocation>
</comment>
<evidence type="ECO:0000256" key="2">
    <source>
        <dbReference type="ARBA" id="ARBA00022448"/>
    </source>
</evidence>
<evidence type="ECO:0000256" key="3">
    <source>
        <dbReference type="ARBA" id="ARBA00022475"/>
    </source>
</evidence>
<keyword evidence="7 9" id="KW-0472">Membrane</keyword>